<dbReference type="Proteomes" id="UP000391919">
    <property type="component" value="Unassembled WGS sequence"/>
</dbReference>
<name>A0A5J4JJP3_9BACI</name>
<feature type="transmembrane region" description="Helical" evidence="1">
    <location>
        <begin position="52"/>
        <end position="72"/>
    </location>
</feature>
<reference evidence="2 3" key="1">
    <citation type="submission" date="2019-09" db="EMBL/GenBank/DDBJ databases">
        <title>Draft genome sequence of Bacillus sp. JC-7.</title>
        <authorList>
            <person name="Tanaka N."/>
            <person name="Shiwa Y."/>
            <person name="Fujita N."/>
            <person name="Tanasupawat S."/>
        </authorList>
    </citation>
    <scope>NUCLEOTIDE SEQUENCE [LARGE SCALE GENOMIC DNA]</scope>
    <source>
        <strain evidence="2 3">JC-7</strain>
    </source>
</reference>
<feature type="transmembrane region" description="Helical" evidence="1">
    <location>
        <begin position="14"/>
        <end position="40"/>
    </location>
</feature>
<dbReference type="AlphaFoldDB" id="A0A5J4JJP3"/>
<dbReference type="EMBL" id="BKZQ01000025">
    <property type="protein sequence ID" value="GER70718.1"/>
    <property type="molecule type" value="Genomic_DNA"/>
</dbReference>
<feature type="transmembrane region" description="Helical" evidence="1">
    <location>
        <begin position="84"/>
        <end position="110"/>
    </location>
</feature>
<keyword evidence="1" id="KW-0812">Transmembrane</keyword>
<keyword evidence="3" id="KW-1185">Reference proteome</keyword>
<comment type="caution">
    <text evidence="2">The sequence shown here is derived from an EMBL/GenBank/DDBJ whole genome shotgun (WGS) entry which is preliminary data.</text>
</comment>
<sequence>MDKIRRFVGNETKIFNIMIALFFLVPVFYMIYLCVIVAIYPTSFKELFSSSPFAAVMLIASCLDLLMGYYLYHLKVHLNHHDLFMLAIYLSALLQLLLGNLLIAFFIVLLILSSSNKKIKLSNLRNDASYLSMLGAFLVMYMFCDFVLLKLMI</sequence>
<feature type="transmembrane region" description="Helical" evidence="1">
    <location>
        <begin position="130"/>
        <end position="149"/>
    </location>
</feature>
<evidence type="ECO:0000313" key="3">
    <source>
        <dbReference type="Proteomes" id="UP000391919"/>
    </source>
</evidence>
<gene>
    <name evidence="2" type="ORF">BpJC7_20210</name>
</gene>
<evidence type="ECO:0000313" key="2">
    <source>
        <dbReference type="EMBL" id="GER70718.1"/>
    </source>
</evidence>
<protein>
    <submittedName>
        <fullName evidence="2">Uncharacterized protein</fullName>
    </submittedName>
</protein>
<accession>A0A5J4JJP3</accession>
<dbReference type="RefSeq" id="WP_151706040.1">
    <property type="nucleotide sequence ID" value="NZ_BKZQ01000025.1"/>
</dbReference>
<keyword evidence="1" id="KW-1133">Transmembrane helix</keyword>
<organism evidence="2 3">
    <name type="scientific">Weizmannia acidilactici</name>
    <dbReference type="NCBI Taxonomy" id="2607726"/>
    <lineage>
        <taxon>Bacteria</taxon>
        <taxon>Bacillati</taxon>
        <taxon>Bacillota</taxon>
        <taxon>Bacilli</taxon>
        <taxon>Bacillales</taxon>
        <taxon>Bacillaceae</taxon>
        <taxon>Heyndrickxia</taxon>
    </lineage>
</organism>
<proteinExistence type="predicted"/>
<evidence type="ECO:0000256" key="1">
    <source>
        <dbReference type="SAM" id="Phobius"/>
    </source>
</evidence>
<keyword evidence="1" id="KW-0472">Membrane</keyword>